<dbReference type="RefSeq" id="WP_199048242.1">
    <property type="nucleotide sequence ID" value="NZ_JAELXT010000006.1"/>
</dbReference>
<accession>A0ABS0XZC1</accession>
<gene>
    <name evidence="1" type="ORF">JAO75_08305</name>
</gene>
<protein>
    <submittedName>
        <fullName evidence="1">Uncharacterized protein</fullName>
    </submittedName>
</protein>
<dbReference type="Proteomes" id="UP000620670">
    <property type="component" value="Unassembled WGS sequence"/>
</dbReference>
<sequence length="146" mass="15751">MAEEFEIFDGSREPPYTKEAILELTKAYGSGDGAKLAFQEKDGSLPPAVDLVFVLSNGDAFFAFNETFPDGLEAERDKNFGVLRSWKVEPTITRKDLAAALNGIVPTLDAIRKGATVVWENGKQKASLNEEALAAEASIGTIGKRA</sequence>
<keyword evidence="2" id="KW-1185">Reference proteome</keyword>
<reference evidence="2" key="1">
    <citation type="submission" date="2020-12" db="EMBL/GenBank/DDBJ databases">
        <title>Hymenobacter sp.</title>
        <authorList>
            <person name="Kim M.K."/>
        </authorList>
    </citation>
    <scope>NUCLEOTIDE SEQUENCE [LARGE SCALE GENOMIC DNA]</scope>
    <source>
        <strain evidence="2">BT325</strain>
    </source>
</reference>
<proteinExistence type="predicted"/>
<organism evidence="1 2">
    <name type="scientific">Microvirga splendida</name>
    <dbReference type="NCBI Taxonomy" id="2795727"/>
    <lineage>
        <taxon>Bacteria</taxon>
        <taxon>Pseudomonadati</taxon>
        <taxon>Pseudomonadota</taxon>
        <taxon>Alphaproteobacteria</taxon>
        <taxon>Hyphomicrobiales</taxon>
        <taxon>Methylobacteriaceae</taxon>
        <taxon>Microvirga</taxon>
    </lineage>
</organism>
<dbReference type="EMBL" id="JAELXT010000006">
    <property type="protein sequence ID" value="MBJ6125412.1"/>
    <property type="molecule type" value="Genomic_DNA"/>
</dbReference>
<evidence type="ECO:0000313" key="1">
    <source>
        <dbReference type="EMBL" id="MBJ6125412.1"/>
    </source>
</evidence>
<comment type="caution">
    <text evidence="1">The sequence shown here is derived from an EMBL/GenBank/DDBJ whole genome shotgun (WGS) entry which is preliminary data.</text>
</comment>
<name>A0ABS0XZC1_9HYPH</name>
<evidence type="ECO:0000313" key="2">
    <source>
        <dbReference type="Proteomes" id="UP000620670"/>
    </source>
</evidence>